<proteinExistence type="predicted"/>
<reference evidence="2 3" key="1">
    <citation type="submission" date="2019-03" db="EMBL/GenBank/DDBJ databases">
        <title>Genomic Encyclopedia of Type Strains, Phase IV (KMG-IV): sequencing the most valuable type-strain genomes for metagenomic binning, comparative biology and taxonomic classification.</title>
        <authorList>
            <person name="Goeker M."/>
        </authorList>
    </citation>
    <scope>NUCLEOTIDE SEQUENCE [LARGE SCALE GENOMIC DNA]</scope>
    <source>
        <strain evidence="2 3">DSM 19377</strain>
    </source>
</reference>
<name>A0A4R2P4R5_9BACL</name>
<sequence>MIFSIIIGVIIFGYAIWTLIRFIKKSKQGQCAGCSLNKTCQSGCSTVSPETRQEMLQNLEQKPIHR</sequence>
<keyword evidence="1" id="KW-0472">Membrane</keyword>
<dbReference type="EMBL" id="SLXK01000014">
    <property type="protein sequence ID" value="TCP28941.1"/>
    <property type="molecule type" value="Genomic_DNA"/>
</dbReference>
<protein>
    <submittedName>
        <fullName evidence="2">Radical SAM protein with 4Fe4S-binding SPASM domain</fullName>
    </submittedName>
</protein>
<dbReference type="Pfam" id="PF12669">
    <property type="entry name" value="FeoB_associated"/>
    <property type="match status" value="1"/>
</dbReference>
<dbReference type="AlphaFoldDB" id="A0A4R2P4R5"/>
<evidence type="ECO:0000313" key="2">
    <source>
        <dbReference type="EMBL" id="TCP28941.1"/>
    </source>
</evidence>
<gene>
    <name evidence="2" type="ORF">EV207_11466</name>
</gene>
<evidence type="ECO:0000256" key="1">
    <source>
        <dbReference type="SAM" id="Phobius"/>
    </source>
</evidence>
<accession>A0A4R2P4R5</accession>
<dbReference type="OrthoDB" id="2326035at2"/>
<feature type="transmembrane region" description="Helical" evidence="1">
    <location>
        <begin position="6"/>
        <end position="23"/>
    </location>
</feature>
<dbReference type="RefSeq" id="WP_132746242.1">
    <property type="nucleotide sequence ID" value="NZ_SLXK01000014.1"/>
</dbReference>
<organism evidence="2 3">
    <name type="scientific">Scopulibacillus darangshiensis</name>
    <dbReference type="NCBI Taxonomy" id="442528"/>
    <lineage>
        <taxon>Bacteria</taxon>
        <taxon>Bacillati</taxon>
        <taxon>Bacillota</taxon>
        <taxon>Bacilli</taxon>
        <taxon>Bacillales</taxon>
        <taxon>Sporolactobacillaceae</taxon>
        <taxon>Scopulibacillus</taxon>
    </lineage>
</organism>
<dbReference type="Proteomes" id="UP000295416">
    <property type="component" value="Unassembled WGS sequence"/>
</dbReference>
<keyword evidence="1" id="KW-1133">Transmembrane helix</keyword>
<keyword evidence="1" id="KW-0812">Transmembrane</keyword>
<evidence type="ECO:0000313" key="3">
    <source>
        <dbReference type="Proteomes" id="UP000295416"/>
    </source>
</evidence>
<keyword evidence="3" id="KW-1185">Reference proteome</keyword>
<comment type="caution">
    <text evidence="2">The sequence shown here is derived from an EMBL/GenBank/DDBJ whole genome shotgun (WGS) entry which is preliminary data.</text>
</comment>